<accession>A0AAW0BG52</accession>
<keyword evidence="4" id="KW-1185">Reference proteome</keyword>
<dbReference type="Proteomes" id="UP001362999">
    <property type="component" value="Unassembled WGS sequence"/>
</dbReference>
<evidence type="ECO:0008006" key="5">
    <source>
        <dbReference type="Google" id="ProtNLM"/>
    </source>
</evidence>
<dbReference type="AlphaFoldDB" id="A0AAW0BG52"/>
<organism evidence="3 4">
    <name type="scientific">Favolaschia claudopus</name>
    <dbReference type="NCBI Taxonomy" id="2862362"/>
    <lineage>
        <taxon>Eukaryota</taxon>
        <taxon>Fungi</taxon>
        <taxon>Dikarya</taxon>
        <taxon>Basidiomycota</taxon>
        <taxon>Agaricomycotina</taxon>
        <taxon>Agaricomycetes</taxon>
        <taxon>Agaricomycetidae</taxon>
        <taxon>Agaricales</taxon>
        <taxon>Marasmiineae</taxon>
        <taxon>Mycenaceae</taxon>
        <taxon>Favolaschia</taxon>
    </lineage>
</organism>
<protein>
    <recommendedName>
        <fullName evidence="5">Arrestin-like N-terminal domain-containing protein</fullName>
    </recommendedName>
</protein>
<sequence length="592" mass="65626">MRARLTSSFFLALVFAVTVCLASANPFEPEKEEIKPNSPCTVCVWVRAEDLSPNHVSRGELRIKVLEQECANQVASVVLRLQLDEFGESKHLKEGAVWPKVPSSDESAFESTKHSDSMGSAVPTHDYNDGLNDPKLWTIKAEERRAWTTEAILLQHPDLSEPIIAPFTVAVPAVNYPAVVQTYRGLLGADGHTENIQAGYTAFIPWPEKDASYQPPSAPFTWNVTFEKTCTGSQCDNPVQDDRGQRIERCLPKDQRSVFAAEVTVESGKIVAPGQSLKGRVTIHTLRDGATTLSDIEVRVKTVARAHGDSACSSVGSAACKTSSVQVVDYQLRSESDRYSPIFSENDSHQSIASFPHIGAQGALRSSHPQFSFEFKIPRLTPIDFVSYYSSIESLLQLRLTVLHSVDTARCMYPNEVTSWLEKEEEDAATTNEGLWDMWTPAREPPVRESTLSSFPKFWRSLTLEATLPITVPITFASSEPSEQAIAHYLSPNGAVAPVLRSGLQMDMPASFPSAEPFFVVEDIVNTSARLLPAEVTDRRQWEGKFWGRPDYSDPTSNYRKGKYAGALWKKKVVAEEMGIWPPREGKVLGED</sequence>
<name>A0AAW0BG52_9AGAR</name>
<comment type="caution">
    <text evidence="3">The sequence shown here is derived from an EMBL/GenBank/DDBJ whole genome shotgun (WGS) entry which is preliminary data.</text>
</comment>
<dbReference type="EMBL" id="JAWWNJ010000034">
    <property type="protein sequence ID" value="KAK7025135.1"/>
    <property type="molecule type" value="Genomic_DNA"/>
</dbReference>
<gene>
    <name evidence="3" type="ORF">R3P38DRAFT_3269860</name>
</gene>
<proteinExistence type="predicted"/>
<feature type="signal peptide" evidence="2">
    <location>
        <begin position="1"/>
        <end position="24"/>
    </location>
</feature>
<evidence type="ECO:0000256" key="1">
    <source>
        <dbReference type="SAM" id="MobiDB-lite"/>
    </source>
</evidence>
<evidence type="ECO:0000313" key="4">
    <source>
        <dbReference type="Proteomes" id="UP001362999"/>
    </source>
</evidence>
<feature type="chain" id="PRO_5043575438" description="Arrestin-like N-terminal domain-containing protein" evidence="2">
    <location>
        <begin position="25"/>
        <end position="592"/>
    </location>
</feature>
<feature type="region of interest" description="Disordered" evidence="1">
    <location>
        <begin position="102"/>
        <end position="126"/>
    </location>
</feature>
<evidence type="ECO:0000313" key="3">
    <source>
        <dbReference type="EMBL" id="KAK7025135.1"/>
    </source>
</evidence>
<keyword evidence="2" id="KW-0732">Signal</keyword>
<reference evidence="3 4" key="1">
    <citation type="journal article" date="2024" name="J Genomics">
        <title>Draft genome sequencing and assembly of Favolaschia claudopus CIRM-BRFM 2984 isolated from oak limbs.</title>
        <authorList>
            <person name="Navarro D."/>
            <person name="Drula E."/>
            <person name="Chaduli D."/>
            <person name="Cazenave R."/>
            <person name="Ahrendt S."/>
            <person name="Wang J."/>
            <person name="Lipzen A."/>
            <person name="Daum C."/>
            <person name="Barry K."/>
            <person name="Grigoriev I.V."/>
            <person name="Favel A."/>
            <person name="Rosso M.N."/>
            <person name="Martin F."/>
        </authorList>
    </citation>
    <scope>NUCLEOTIDE SEQUENCE [LARGE SCALE GENOMIC DNA]</scope>
    <source>
        <strain evidence="3 4">CIRM-BRFM 2984</strain>
    </source>
</reference>
<evidence type="ECO:0000256" key="2">
    <source>
        <dbReference type="SAM" id="SignalP"/>
    </source>
</evidence>